<dbReference type="GO" id="GO:0005858">
    <property type="term" value="C:axonemal dynein complex"/>
    <property type="evidence" value="ECO:0007669"/>
    <property type="project" value="TreeGrafter"/>
</dbReference>
<dbReference type="GO" id="GO:0051959">
    <property type="term" value="F:dynein light intermediate chain binding"/>
    <property type="evidence" value="ECO:0007669"/>
    <property type="project" value="InterPro"/>
</dbReference>
<protein>
    <submittedName>
        <fullName evidence="3">Dynein heavy chain, cytoplasmic</fullName>
    </submittedName>
</protein>
<sequence>MDDIDGDVNPEWVENESSVSDDKKLLTLPSDERAGETTLSRFVTWINELSTFQVKIYNKYIAEDFDNDMRQVLRCSECKNEKIAFISDESNFFEYGFLTGMNTSLTNGEVPSLFKGGEYTILITQCKEVAQREGLMIDLNEDFYK</sequence>
<evidence type="ECO:0000313" key="3">
    <source>
        <dbReference type="EMBL" id="KAH0549743.1"/>
    </source>
</evidence>
<keyword evidence="4" id="KW-1185">Reference proteome</keyword>
<dbReference type="InterPro" id="IPR024317">
    <property type="entry name" value="Dynein_heavy_chain_D4_dom"/>
</dbReference>
<dbReference type="PANTHER" id="PTHR46532">
    <property type="entry name" value="MALE FERTILITY FACTOR KL5"/>
    <property type="match status" value="1"/>
</dbReference>
<gene>
    <name evidence="3" type="primary">DHC64C_2</name>
    <name evidence="3" type="ORF">KQX54_013377</name>
</gene>
<feature type="domain" description="Dynein heavy chain AAA module D4" evidence="2">
    <location>
        <begin position="34"/>
        <end position="134"/>
    </location>
</feature>
<dbReference type="EMBL" id="JAHXZJ010001864">
    <property type="protein sequence ID" value="KAH0549743.1"/>
    <property type="molecule type" value="Genomic_DNA"/>
</dbReference>
<dbReference type="GO" id="GO:0007018">
    <property type="term" value="P:microtubule-based movement"/>
    <property type="evidence" value="ECO:0007669"/>
    <property type="project" value="InterPro"/>
</dbReference>
<name>A0AAV7IF96_COTGL</name>
<dbReference type="Gene3D" id="3.40.50.300">
    <property type="entry name" value="P-loop containing nucleotide triphosphate hydrolases"/>
    <property type="match status" value="1"/>
</dbReference>
<comment type="similarity">
    <text evidence="1">Belongs to the dynein heavy chain family.</text>
</comment>
<organism evidence="3 4">
    <name type="scientific">Cotesia glomerata</name>
    <name type="common">Lepidopteran parasitic wasp</name>
    <name type="synonym">Apanteles glomeratus</name>
    <dbReference type="NCBI Taxonomy" id="32391"/>
    <lineage>
        <taxon>Eukaryota</taxon>
        <taxon>Metazoa</taxon>
        <taxon>Ecdysozoa</taxon>
        <taxon>Arthropoda</taxon>
        <taxon>Hexapoda</taxon>
        <taxon>Insecta</taxon>
        <taxon>Pterygota</taxon>
        <taxon>Neoptera</taxon>
        <taxon>Endopterygota</taxon>
        <taxon>Hymenoptera</taxon>
        <taxon>Apocrita</taxon>
        <taxon>Ichneumonoidea</taxon>
        <taxon>Braconidae</taxon>
        <taxon>Microgastrinae</taxon>
        <taxon>Cotesia</taxon>
    </lineage>
</organism>
<dbReference type="PANTHER" id="PTHR46532:SF4">
    <property type="entry name" value="AAA+ ATPASE DOMAIN-CONTAINING PROTEIN"/>
    <property type="match status" value="1"/>
</dbReference>
<reference evidence="3 4" key="1">
    <citation type="journal article" date="2021" name="J. Hered.">
        <title>A chromosome-level genome assembly of the parasitoid wasp, Cotesia glomerata (Hymenoptera: Braconidae).</title>
        <authorList>
            <person name="Pinto B.J."/>
            <person name="Weis J.J."/>
            <person name="Gamble T."/>
            <person name="Ode P.J."/>
            <person name="Paul R."/>
            <person name="Zaspel J.M."/>
        </authorList>
    </citation>
    <scope>NUCLEOTIDE SEQUENCE [LARGE SCALE GENOMIC DNA]</scope>
    <source>
        <strain evidence="3">CgM1</strain>
    </source>
</reference>
<evidence type="ECO:0000256" key="1">
    <source>
        <dbReference type="ARBA" id="ARBA00008887"/>
    </source>
</evidence>
<proteinExistence type="inferred from homology"/>
<comment type="caution">
    <text evidence="3">The sequence shown here is derived from an EMBL/GenBank/DDBJ whole genome shotgun (WGS) entry which is preliminary data.</text>
</comment>
<evidence type="ECO:0000259" key="2">
    <source>
        <dbReference type="Pfam" id="PF12780"/>
    </source>
</evidence>
<dbReference type="Pfam" id="PF12780">
    <property type="entry name" value="AAA_8"/>
    <property type="match status" value="1"/>
</dbReference>
<dbReference type="GO" id="GO:0045505">
    <property type="term" value="F:dynein intermediate chain binding"/>
    <property type="evidence" value="ECO:0007669"/>
    <property type="project" value="InterPro"/>
</dbReference>
<dbReference type="AlphaFoldDB" id="A0AAV7IF96"/>
<dbReference type="Proteomes" id="UP000826195">
    <property type="component" value="Unassembled WGS sequence"/>
</dbReference>
<evidence type="ECO:0000313" key="4">
    <source>
        <dbReference type="Proteomes" id="UP000826195"/>
    </source>
</evidence>
<accession>A0AAV7IF96</accession>
<dbReference type="InterPro" id="IPR026983">
    <property type="entry name" value="DHC"/>
</dbReference>
<dbReference type="InterPro" id="IPR027417">
    <property type="entry name" value="P-loop_NTPase"/>
</dbReference>